<comment type="catalytic activity">
    <reaction evidence="2">
        <text>allantoate + H2O = (S)-ureidoglycolate + urea</text>
        <dbReference type="Rhea" id="RHEA:11016"/>
        <dbReference type="ChEBI" id="CHEBI:15377"/>
        <dbReference type="ChEBI" id="CHEBI:16199"/>
        <dbReference type="ChEBI" id="CHEBI:17536"/>
        <dbReference type="ChEBI" id="CHEBI:57296"/>
        <dbReference type="EC" id="3.5.3.4"/>
    </reaction>
</comment>
<dbReference type="PANTHER" id="PTHR12045:SF3">
    <property type="entry name" value="INACTIVE ALLANTOICASE-RELATED"/>
    <property type="match status" value="1"/>
</dbReference>
<proteinExistence type="inferred from homology"/>
<sequence>MTTPELPTATSAPRQIDVPSFATRHANLANADFGAQVLSCSDEFFAAAQRVLQSSDPVFIAGKFDDHGKWMDGWETRRRRNGGHDFAVIRLAFPGIIKGLDIDTRHFTGNFPPAASVQACHSQSDPDDRTQWTTIVATRSLAGDSHHFVEIAGDERVWTHLRLNIFPDGGVARLRVYGQPACDWEALDHNALHEVSALRNGGRIVAFNDAHYGGIPFRLLMPGRGVNMGDGWETRRRREPGNDWCLIELGHAAVVKKIEVDTAHFKGNYPDRVSLQAALVAESTDESLVTQAMFWPQLLGEQAMQMDHQHFFEGPQLSDLGAVSHVRVNMFPDGGISRVRIWGHLVKG</sequence>
<keyword evidence="2" id="KW-0659">Purine metabolism</keyword>
<dbReference type="SUPFAM" id="SSF49785">
    <property type="entry name" value="Galactose-binding domain-like"/>
    <property type="match status" value="2"/>
</dbReference>
<dbReference type="HAMAP" id="MF_00813">
    <property type="entry name" value="Allantoicase"/>
    <property type="match status" value="1"/>
</dbReference>
<organism evidence="4 5">
    <name type="scientific">Paralcaligenes ureilyticus</name>
    <dbReference type="NCBI Taxonomy" id="627131"/>
    <lineage>
        <taxon>Bacteria</taxon>
        <taxon>Pseudomonadati</taxon>
        <taxon>Pseudomonadota</taxon>
        <taxon>Betaproteobacteria</taxon>
        <taxon>Burkholderiales</taxon>
        <taxon>Alcaligenaceae</taxon>
        <taxon>Paralcaligenes</taxon>
    </lineage>
</organism>
<dbReference type="RefSeq" id="WP_132583133.1">
    <property type="nucleotide sequence ID" value="NZ_SMAJ01000009.1"/>
</dbReference>
<dbReference type="GO" id="GO:0004037">
    <property type="term" value="F:allantoicase activity"/>
    <property type="evidence" value="ECO:0007669"/>
    <property type="project" value="UniProtKB-UniRule"/>
</dbReference>
<dbReference type="Pfam" id="PF03561">
    <property type="entry name" value="Allantoicase"/>
    <property type="match status" value="2"/>
</dbReference>
<dbReference type="InterPro" id="IPR005164">
    <property type="entry name" value="Allantoicase"/>
</dbReference>
<dbReference type="EC" id="3.5.3.4" evidence="2"/>
<dbReference type="GO" id="GO:0000256">
    <property type="term" value="P:allantoin catabolic process"/>
    <property type="evidence" value="ECO:0007669"/>
    <property type="project" value="UniProtKB-UniRule"/>
</dbReference>
<dbReference type="UniPathway" id="UPA00395">
    <property type="reaction ID" value="UER00654"/>
</dbReference>
<feature type="domain" description="Allantoicase" evidence="3">
    <location>
        <begin position="201"/>
        <end position="345"/>
    </location>
</feature>
<reference evidence="4 5" key="1">
    <citation type="submission" date="2019-03" db="EMBL/GenBank/DDBJ databases">
        <title>Genomic Encyclopedia of Type Strains, Phase IV (KMG-IV): sequencing the most valuable type-strain genomes for metagenomic binning, comparative biology and taxonomic classification.</title>
        <authorList>
            <person name="Goeker M."/>
        </authorList>
    </citation>
    <scope>NUCLEOTIDE SEQUENCE [LARGE SCALE GENOMIC DNA]</scope>
    <source>
        <strain evidence="4 5">DSM 24591</strain>
    </source>
</reference>
<dbReference type="AlphaFoldDB" id="A0A4R3LZM7"/>
<protein>
    <recommendedName>
        <fullName evidence="2">Probable allantoicase</fullName>
        <ecNumber evidence="2">3.5.3.4</ecNumber>
    </recommendedName>
    <alternativeName>
        <fullName evidence="2">Allantoate amidinohydrolase</fullName>
    </alternativeName>
</protein>
<dbReference type="OrthoDB" id="2078334at2"/>
<evidence type="ECO:0000313" key="4">
    <source>
        <dbReference type="EMBL" id="TCT05766.1"/>
    </source>
</evidence>
<accession>A0A4R3LZM7</accession>
<feature type="domain" description="Allantoicase" evidence="3">
    <location>
        <begin position="34"/>
        <end position="180"/>
    </location>
</feature>
<dbReference type="InterPro" id="IPR008979">
    <property type="entry name" value="Galactose-bd-like_sf"/>
</dbReference>
<dbReference type="Gene3D" id="2.60.120.260">
    <property type="entry name" value="Galactose-binding domain-like"/>
    <property type="match status" value="2"/>
</dbReference>
<evidence type="ECO:0000313" key="5">
    <source>
        <dbReference type="Proteomes" id="UP000295525"/>
    </source>
</evidence>
<gene>
    <name evidence="2" type="primary">alc</name>
    <name evidence="4" type="ORF">EDC26_10954</name>
</gene>
<dbReference type="GO" id="GO:0006144">
    <property type="term" value="P:purine nucleobase metabolic process"/>
    <property type="evidence" value="ECO:0007669"/>
    <property type="project" value="UniProtKB-KW"/>
</dbReference>
<comment type="pathway">
    <text evidence="2">Nitrogen metabolism; (S)-allantoin degradation; (S)-ureidoglycolate from allantoate (aminidohydrolase route): step 1/1.</text>
</comment>
<keyword evidence="5" id="KW-1185">Reference proteome</keyword>
<dbReference type="PIRSF" id="PIRSF016516">
    <property type="entry name" value="Allantoicase"/>
    <property type="match status" value="1"/>
</dbReference>
<evidence type="ECO:0000256" key="1">
    <source>
        <dbReference type="ARBA" id="ARBA00009242"/>
    </source>
</evidence>
<dbReference type="PANTHER" id="PTHR12045">
    <property type="entry name" value="ALLANTOICASE"/>
    <property type="match status" value="1"/>
</dbReference>
<name>A0A4R3LZM7_9BURK</name>
<dbReference type="InterPro" id="IPR015908">
    <property type="entry name" value="Allantoicase_dom"/>
</dbReference>
<dbReference type="EMBL" id="SMAJ01000009">
    <property type="protein sequence ID" value="TCT05766.1"/>
    <property type="molecule type" value="Genomic_DNA"/>
</dbReference>
<dbReference type="NCBIfam" id="TIGR02961">
    <property type="entry name" value="allantoicase"/>
    <property type="match status" value="1"/>
</dbReference>
<keyword evidence="2" id="KW-0378">Hydrolase</keyword>
<evidence type="ECO:0000259" key="3">
    <source>
        <dbReference type="Pfam" id="PF03561"/>
    </source>
</evidence>
<comment type="similarity">
    <text evidence="1 2">Belongs to the allantoicase family.</text>
</comment>
<comment type="caution">
    <text evidence="4">The sequence shown here is derived from an EMBL/GenBank/DDBJ whole genome shotgun (WGS) entry which is preliminary data.</text>
</comment>
<evidence type="ECO:0000256" key="2">
    <source>
        <dbReference type="HAMAP-Rule" id="MF_00813"/>
    </source>
</evidence>
<dbReference type="Proteomes" id="UP000295525">
    <property type="component" value="Unassembled WGS sequence"/>
</dbReference>